<sequence length="189" mass="21054">MAFEGDTVKILLVGDEQCGKTTFLSRLSAGENVNPIPLLRDIDQPFIFNVNLSARKYQLEFQDTSSPENWRLLDPDVVVICYDISQRLSLLNMKRYWIDEVKGAFPRIDGVPIVVLGLKRDLRSETDPNGVIYPQEAYQMAQSLRADRYVECSASTGELIKLAFEDICATAVKTTTAEGGQTEGGCVIL</sequence>
<keyword evidence="1" id="KW-0547">Nucleotide-binding</keyword>
<dbReference type="OrthoDB" id="25896at2759"/>
<dbReference type="GO" id="GO:0005525">
    <property type="term" value="F:GTP binding"/>
    <property type="evidence" value="ECO:0007669"/>
    <property type="project" value="UniProtKB-KW"/>
</dbReference>
<keyword evidence="2" id="KW-0342">GTP-binding</keyword>
<name>A0A2H4SCN4_CORMI</name>
<evidence type="ECO:0000313" key="4">
    <source>
        <dbReference type="Proteomes" id="UP000323067"/>
    </source>
</evidence>
<evidence type="ECO:0000256" key="2">
    <source>
        <dbReference type="ARBA" id="ARBA00023134"/>
    </source>
</evidence>
<proteinExistence type="predicted"/>
<dbReference type="SMART" id="SM00175">
    <property type="entry name" value="RAB"/>
    <property type="match status" value="1"/>
</dbReference>
<dbReference type="Proteomes" id="UP000323067">
    <property type="component" value="Chromosome vi"/>
</dbReference>
<evidence type="ECO:0000313" key="3">
    <source>
        <dbReference type="EMBL" id="ATY60861.1"/>
    </source>
</evidence>
<dbReference type="Gene3D" id="3.40.50.300">
    <property type="entry name" value="P-loop containing nucleotide triphosphate hydrolases"/>
    <property type="match status" value="1"/>
</dbReference>
<dbReference type="OMA" id="GERIPVM"/>
<dbReference type="SUPFAM" id="SSF52540">
    <property type="entry name" value="P-loop containing nucleoside triphosphate hydrolases"/>
    <property type="match status" value="1"/>
</dbReference>
<dbReference type="Pfam" id="PF00071">
    <property type="entry name" value="Ras"/>
    <property type="match status" value="1"/>
</dbReference>
<dbReference type="AlphaFoldDB" id="A0A2H4SCN4"/>
<dbReference type="InterPro" id="IPR001806">
    <property type="entry name" value="Small_GTPase"/>
</dbReference>
<dbReference type="InterPro" id="IPR027417">
    <property type="entry name" value="P-loop_NTPase"/>
</dbReference>
<protein>
    <submittedName>
        <fullName evidence="3">Rho-like small</fullName>
    </submittedName>
</protein>
<dbReference type="SMART" id="SM00173">
    <property type="entry name" value="RAS"/>
    <property type="match status" value="1"/>
</dbReference>
<accession>A0A2H4SCN4</accession>
<dbReference type="PRINTS" id="PR00449">
    <property type="entry name" value="RASTRNSFRMNG"/>
</dbReference>
<dbReference type="GO" id="GO:0003924">
    <property type="term" value="F:GTPase activity"/>
    <property type="evidence" value="ECO:0007669"/>
    <property type="project" value="InterPro"/>
</dbReference>
<dbReference type="EMBL" id="CP023323">
    <property type="protein sequence ID" value="ATY60861.1"/>
    <property type="molecule type" value="Genomic_DNA"/>
</dbReference>
<dbReference type="PROSITE" id="PS51419">
    <property type="entry name" value="RAB"/>
    <property type="match status" value="1"/>
</dbReference>
<dbReference type="VEuPathDB" id="FungiDB:A9K55_006416"/>
<dbReference type="InterPro" id="IPR003578">
    <property type="entry name" value="Small_GTPase_Rho"/>
</dbReference>
<dbReference type="PANTHER" id="PTHR24072">
    <property type="entry name" value="RHO FAMILY GTPASE"/>
    <property type="match status" value="1"/>
</dbReference>
<evidence type="ECO:0000256" key="1">
    <source>
        <dbReference type="ARBA" id="ARBA00022741"/>
    </source>
</evidence>
<gene>
    <name evidence="3" type="ORF">A9K55_006416</name>
</gene>
<reference evidence="3 4" key="1">
    <citation type="journal article" date="2017" name="BMC Genomics">
        <title>Chromosome level assembly and secondary metabolite potential of the parasitic fungus Cordyceps militaris.</title>
        <authorList>
            <person name="Kramer G.J."/>
            <person name="Nodwell J.R."/>
        </authorList>
    </citation>
    <scope>NUCLEOTIDE SEQUENCE [LARGE SCALE GENOMIC DNA]</scope>
    <source>
        <strain evidence="3 4">ATCC 34164</strain>
    </source>
</reference>
<dbReference type="VEuPathDB" id="FungiDB:CCM_02502"/>
<organism evidence="3 4">
    <name type="scientific">Cordyceps militaris</name>
    <name type="common">Caterpillar fungus</name>
    <name type="synonym">Clavaria militaris</name>
    <dbReference type="NCBI Taxonomy" id="73501"/>
    <lineage>
        <taxon>Eukaryota</taxon>
        <taxon>Fungi</taxon>
        <taxon>Dikarya</taxon>
        <taxon>Ascomycota</taxon>
        <taxon>Pezizomycotina</taxon>
        <taxon>Sordariomycetes</taxon>
        <taxon>Hypocreomycetidae</taxon>
        <taxon>Hypocreales</taxon>
        <taxon>Cordycipitaceae</taxon>
        <taxon>Cordyceps</taxon>
    </lineage>
</organism>
<dbReference type="GO" id="GO:0007264">
    <property type="term" value="P:small GTPase-mediated signal transduction"/>
    <property type="evidence" value="ECO:0007669"/>
    <property type="project" value="InterPro"/>
</dbReference>
<dbReference type="SMART" id="SM00174">
    <property type="entry name" value="RHO"/>
    <property type="match status" value="1"/>
</dbReference>